<evidence type="ECO:0000256" key="3">
    <source>
        <dbReference type="SAM" id="SignalP"/>
    </source>
</evidence>
<keyword evidence="3" id="KW-0732">Signal</keyword>
<feature type="compositionally biased region" description="Low complexity" evidence="1">
    <location>
        <begin position="141"/>
        <end position="162"/>
    </location>
</feature>
<comment type="caution">
    <text evidence="4">The sequence shown here is derived from an EMBL/GenBank/DDBJ whole genome shotgun (WGS) entry which is preliminary data.</text>
</comment>
<accession>A0A4Z2G326</accession>
<sequence>MAVSRVSCMKMRTLLFGVILGLLAVVHSTPVNTVSPMPAKALDDVLREAATDGFLVENLSLPSGAAGLPMNQGTGLPATGSLMNQGTGSLMNQGTGSPMNQGTGSPTTNATVDSKEGVTMEGSGGQPIEVATTSMSPQFGAKTASHAQSAAATPQPSDATSSVSTATQTPLVVLSPVPNEGQTSATTIEGQTSATPNEGQTSATPNEGQTSATPNEGQTSATPNEGQTSATPNEGQTSATPKEGQTSATPNEGQTSATPNHISASQTTDPAVSTVGFFSTPGSFSGSGDGELFDLYSATTTRSSVETSAASLTSMTREKVLVLVPISQGSALGELFEPMPTTTAIRGSQRMINDPNNGKIYEGKQETSKAAGTPGWMIIVGFIVGLAALVMLFVAIATRKKWNGPSRASQLEKRTNSIQHKEIEMEMFLQNDHPMGNGNGSEYTAIPLEELPGKYSSR</sequence>
<keyword evidence="2" id="KW-0812">Transmembrane</keyword>
<feature type="signal peptide" evidence="3">
    <location>
        <begin position="1"/>
        <end position="28"/>
    </location>
</feature>
<proteinExistence type="predicted"/>
<keyword evidence="5" id="KW-1185">Reference proteome</keyword>
<evidence type="ECO:0000313" key="4">
    <source>
        <dbReference type="EMBL" id="TNN46932.1"/>
    </source>
</evidence>
<evidence type="ECO:0000256" key="2">
    <source>
        <dbReference type="SAM" id="Phobius"/>
    </source>
</evidence>
<dbReference type="AlphaFoldDB" id="A0A4Z2G326"/>
<feature type="region of interest" description="Disordered" evidence="1">
    <location>
        <begin position="85"/>
        <end position="269"/>
    </location>
</feature>
<gene>
    <name evidence="4" type="primary">F5_7</name>
    <name evidence="4" type="ORF">EYF80_042880</name>
</gene>
<keyword evidence="2" id="KW-0472">Membrane</keyword>
<feature type="chain" id="PRO_5021278740" evidence="3">
    <location>
        <begin position="29"/>
        <end position="458"/>
    </location>
</feature>
<dbReference type="OrthoDB" id="8953573at2759"/>
<feature type="compositionally biased region" description="Polar residues" evidence="1">
    <location>
        <begin position="180"/>
        <end position="269"/>
    </location>
</feature>
<evidence type="ECO:0000256" key="1">
    <source>
        <dbReference type="SAM" id="MobiDB-lite"/>
    </source>
</evidence>
<evidence type="ECO:0000313" key="5">
    <source>
        <dbReference type="Proteomes" id="UP000314294"/>
    </source>
</evidence>
<protein>
    <submittedName>
        <fullName evidence="4">Coagulation factor V</fullName>
    </submittedName>
</protein>
<feature type="transmembrane region" description="Helical" evidence="2">
    <location>
        <begin position="375"/>
        <end position="397"/>
    </location>
</feature>
<dbReference type="Proteomes" id="UP000314294">
    <property type="component" value="Unassembled WGS sequence"/>
</dbReference>
<feature type="compositionally biased region" description="Polar residues" evidence="1">
    <location>
        <begin position="85"/>
        <end position="112"/>
    </location>
</feature>
<name>A0A4Z2G326_9TELE</name>
<organism evidence="4 5">
    <name type="scientific">Liparis tanakae</name>
    <name type="common">Tanaka's snailfish</name>
    <dbReference type="NCBI Taxonomy" id="230148"/>
    <lineage>
        <taxon>Eukaryota</taxon>
        <taxon>Metazoa</taxon>
        <taxon>Chordata</taxon>
        <taxon>Craniata</taxon>
        <taxon>Vertebrata</taxon>
        <taxon>Euteleostomi</taxon>
        <taxon>Actinopterygii</taxon>
        <taxon>Neopterygii</taxon>
        <taxon>Teleostei</taxon>
        <taxon>Neoteleostei</taxon>
        <taxon>Acanthomorphata</taxon>
        <taxon>Eupercaria</taxon>
        <taxon>Perciformes</taxon>
        <taxon>Cottioidei</taxon>
        <taxon>Cottales</taxon>
        <taxon>Liparidae</taxon>
        <taxon>Liparis</taxon>
    </lineage>
</organism>
<keyword evidence="2" id="KW-1133">Transmembrane helix</keyword>
<reference evidence="4 5" key="1">
    <citation type="submission" date="2019-03" db="EMBL/GenBank/DDBJ databases">
        <title>First draft genome of Liparis tanakae, snailfish: a comprehensive survey of snailfish specific genes.</title>
        <authorList>
            <person name="Kim W."/>
            <person name="Song I."/>
            <person name="Jeong J.-H."/>
            <person name="Kim D."/>
            <person name="Kim S."/>
            <person name="Ryu S."/>
            <person name="Song J.Y."/>
            <person name="Lee S.K."/>
        </authorList>
    </citation>
    <scope>NUCLEOTIDE SEQUENCE [LARGE SCALE GENOMIC DNA]</scope>
    <source>
        <tissue evidence="4">Muscle</tissue>
    </source>
</reference>
<dbReference type="EMBL" id="SRLO01000767">
    <property type="protein sequence ID" value="TNN46932.1"/>
    <property type="molecule type" value="Genomic_DNA"/>
</dbReference>